<dbReference type="InterPro" id="IPR051202">
    <property type="entry name" value="Peptidase_C40"/>
</dbReference>
<dbReference type="Pfam" id="PF00877">
    <property type="entry name" value="NLPC_P60"/>
    <property type="match status" value="1"/>
</dbReference>
<evidence type="ECO:0000256" key="2">
    <source>
        <dbReference type="ARBA" id="ARBA00022670"/>
    </source>
</evidence>
<dbReference type="Gene3D" id="3.90.1720.10">
    <property type="entry name" value="endopeptidase domain like (from Nostoc punctiforme)"/>
    <property type="match status" value="1"/>
</dbReference>
<name>A0A9X3LH81_9BACL</name>
<organism evidence="9 10">
    <name type="scientific">Paenisporosarcina quisquiliarum</name>
    <dbReference type="NCBI Taxonomy" id="365346"/>
    <lineage>
        <taxon>Bacteria</taxon>
        <taxon>Bacillati</taxon>
        <taxon>Bacillota</taxon>
        <taxon>Bacilli</taxon>
        <taxon>Bacillales</taxon>
        <taxon>Caryophanaceae</taxon>
        <taxon>Paenisporosarcina</taxon>
    </lineage>
</organism>
<dbReference type="InterPro" id="IPR036779">
    <property type="entry name" value="LysM_dom_sf"/>
</dbReference>
<keyword evidence="10" id="KW-1185">Reference proteome</keyword>
<dbReference type="EMBL" id="JAMKBJ010000010">
    <property type="protein sequence ID" value="MCZ8537866.1"/>
    <property type="molecule type" value="Genomic_DNA"/>
</dbReference>
<dbReference type="SMART" id="SM00257">
    <property type="entry name" value="LysM"/>
    <property type="match status" value="1"/>
</dbReference>
<keyword evidence="2" id="KW-0645">Protease</keyword>
<keyword evidence="4" id="KW-0677">Repeat</keyword>
<evidence type="ECO:0000256" key="1">
    <source>
        <dbReference type="ARBA" id="ARBA00007074"/>
    </source>
</evidence>
<dbReference type="InterPro" id="IPR038765">
    <property type="entry name" value="Papain-like_cys_pep_sf"/>
</dbReference>
<dbReference type="AlphaFoldDB" id="A0A9X3LH81"/>
<evidence type="ECO:0000313" key="10">
    <source>
        <dbReference type="Proteomes" id="UP001152173"/>
    </source>
</evidence>
<protein>
    <submittedName>
        <fullName evidence="9">LysM peptidoglycan-binding domain-containing C40 family peptidase</fullName>
    </submittedName>
</protein>
<dbReference type="Pfam" id="PF01476">
    <property type="entry name" value="LysM"/>
    <property type="match status" value="1"/>
</dbReference>
<feature type="domain" description="NlpC/P60" evidence="8">
    <location>
        <begin position="65"/>
        <end position="191"/>
    </location>
</feature>
<dbReference type="InterPro" id="IPR000064">
    <property type="entry name" value="NLP_P60_dom"/>
</dbReference>
<dbReference type="RefSeq" id="WP_269926935.1">
    <property type="nucleotide sequence ID" value="NZ_JAMKBJ010000010.1"/>
</dbReference>
<comment type="caution">
    <text evidence="9">The sequence shown here is derived from an EMBL/GenBank/DDBJ whole genome shotgun (WGS) entry which is preliminary data.</text>
</comment>
<sequence length="191" mass="21335">MVLSFIFTLSFSGAAGATYSVHKGDTLYGVAQKYRMGYTDLRSLNPQIKNPNQLNVGQSIVVRTPDKASDLVDYAKVLKSQTKYVYGADYSLAPYKADCSSWTKHIYAKFGVSLPRTSREQSHVGTSISFKNMKKGDLMFFASNGTTISHVGIYMGNGMWISNLNTAQSVQTFSVWGPWTQKHFMWAQRVL</sequence>
<evidence type="ECO:0000313" key="9">
    <source>
        <dbReference type="EMBL" id="MCZ8537866.1"/>
    </source>
</evidence>
<evidence type="ECO:0000256" key="6">
    <source>
        <dbReference type="ARBA" id="ARBA00022807"/>
    </source>
</evidence>
<evidence type="ECO:0000259" key="7">
    <source>
        <dbReference type="PROSITE" id="PS51782"/>
    </source>
</evidence>
<proteinExistence type="inferred from homology"/>
<dbReference type="Proteomes" id="UP001152173">
    <property type="component" value="Unassembled WGS sequence"/>
</dbReference>
<dbReference type="PANTHER" id="PTHR47053:SF1">
    <property type="entry name" value="MUREIN DD-ENDOPEPTIDASE MEPH-RELATED"/>
    <property type="match status" value="1"/>
</dbReference>
<dbReference type="GO" id="GO:0006508">
    <property type="term" value="P:proteolysis"/>
    <property type="evidence" value="ECO:0007669"/>
    <property type="project" value="UniProtKB-KW"/>
</dbReference>
<evidence type="ECO:0000256" key="4">
    <source>
        <dbReference type="ARBA" id="ARBA00022737"/>
    </source>
</evidence>
<keyword evidence="5" id="KW-0378">Hydrolase</keyword>
<evidence type="ECO:0000259" key="8">
    <source>
        <dbReference type="PROSITE" id="PS51935"/>
    </source>
</evidence>
<comment type="similarity">
    <text evidence="1">Belongs to the peptidase C40 family.</text>
</comment>
<dbReference type="PROSITE" id="PS51782">
    <property type="entry name" value="LYSM"/>
    <property type="match status" value="1"/>
</dbReference>
<evidence type="ECO:0000256" key="5">
    <source>
        <dbReference type="ARBA" id="ARBA00022801"/>
    </source>
</evidence>
<reference evidence="9" key="1">
    <citation type="submission" date="2022-05" db="EMBL/GenBank/DDBJ databases">
        <authorList>
            <person name="Colautti A."/>
            <person name="Iacumin L."/>
        </authorList>
    </citation>
    <scope>NUCLEOTIDE SEQUENCE</scope>
    <source>
        <strain evidence="9">SK 55</strain>
    </source>
</reference>
<dbReference type="PANTHER" id="PTHR47053">
    <property type="entry name" value="MUREIN DD-ENDOPEPTIDASE MEPH-RELATED"/>
    <property type="match status" value="1"/>
</dbReference>
<feature type="domain" description="LysM" evidence="7">
    <location>
        <begin position="17"/>
        <end position="62"/>
    </location>
</feature>
<keyword evidence="6" id="KW-0788">Thiol protease</keyword>
<gene>
    <name evidence="9" type="ORF">M9R32_11790</name>
</gene>
<keyword evidence="3" id="KW-0732">Signal</keyword>
<dbReference type="SUPFAM" id="SSF54001">
    <property type="entry name" value="Cysteine proteinases"/>
    <property type="match status" value="1"/>
</dbReference>
<dbReference type="InterPro" id="IPR018392">
    <property type="entry name" value="LysM"/>
</dbReference>
<dbReference type="PROSITE" id="PS51935">
    <property type="entry name" value="NLPC_P60"/>
    <property type="match status" value="1"/>
</dbReference>
<dbReference type="CDD" id="cd00118">
    <property type="entry name" value="LysM"/>
    <property type="match status" value="1"/>
</dbReference>
<dbReference type="SUPFAM" id="SSF54106">
    <property type="entry name" value="LysM domain"/>
    <property type="match status" value="1"/>
</dbReference>
<dbReference type="GO" id="GO:0008234">
    <property type="term" value="F:cysteine-type peptidase activity"/>
    <property type="evidence" value="ECO:0007669"/>
    <property type="project" value="UniProtKB-KW"/>
</dbReference>
<accession>A0A9X3LH81</accession>
<dbReference type="Gene3D" id="3.10.350.10">
    <property type="entry name" value="LysM domain"/>
    <property type="match status" value="1"/>
</dbReference>
<evidence type="ECO:0000256" key="3">
    <source>
        <dbReference type="ARBA" id="ARBA00022729"/>
    </source>
</evidence>